<evidence type="ECO:0000313" key="1">
    <source>
        <dbReference type="EMBL" id="KPI96579.1"/>
    </source>
</evidence>
<dbReference type="STRING" id="66420.A0A194PV05"/>
<organism evidence="1 2">
    <name type="scientific">Papilio xuthus</name>
    <name type="common">Asian swallowtail butterfly</name>
    <dbReference type="NCBI Taxonomy" id="66420"/>
    <lineage>
        <taxon>Eukaryota</taxon>
        <taxon>Metazoa</taxon>
        <taxon>Ecdysozoa</taxon>
        <taxon>Arthropoda</taxon>
        <taxon>Hexapoda</taxon>
        <taxon>Insecta</taxon>
        <taxon>Pterygota</taxon>
        <taxon>Neoptera</taxon>
        <taxon>Endopterygota</taxon>
        <taxon>Lepidoptera</taxon>
        <taxon>Glossata</taxon>
        <taxon>Ditrysia</taxon>
        <taxon>Papilionoidea</taxon>
        <taxon>Papilionidae</taxon>
        <taxon>Papilioninae</taxon>
        <taxon>Papilio</taxon>
    </lineage>
</organism>
<keyword evidence="2" id="KW-1185">Reference proteome</keyword>
<evidence type="ECO:0000313" key="2">
    <source>
        <dbReference type="Proteomes" id="UP000053268"/>
    </source>
</evidence>
<proteinExistence type="predicted"/>
<gene>
    <name evidence="1" type="ORF">RR46_12609</name>
</gene>
<dbReference type="Proteomes" id="UP000053268">
    <property type="component" value="Unassembled WGS sequence"/>
</dbReference>
<sequence length="268" mass="29787">MKEKILKAETDSYDYECDKEIIQSYELVGSKATTTYGDLYFIGTVWVTAMKSALLGARSLIPVVEAASPPPPTPTKPPPMKYKELSMYKSPHNEYKEHLEEKEKCPERNVKIMRRFLLPYVSIIRKGVQANTCKLVLGVRDGMCNLKKSITESKKQFTATMRDNENLTIRRVVVVAGTGIGFLLGGGRGIPRRIFMTGAGAATAGALCFPKETDEAFRTFTYYSGKTILGIANLVCGRDFGWRERLPCKDDLPVSTGKIVGQCPPKKN</sequence>
<reference evidence="1 2" key="1">
    <citation type="journal article" date="2015" name="Nat. Commun.">
        <title>Outbred genome sequencing and CRISPR/Cas9 gene editing in butterflies.</title>
        <authorList>
            <person name="Li X."/>
            <person name="Fan D."/>
            <person name="Zhang W."/>
            <person name="Liu G."/>
            <person name="Zhang L."/>
            <person name="Zhao L."/>
            <person name="Fang X."/>
            <person name="Chen L."/>
            <person name="Dong Y."/>
            <person name="Chen Y."/>
            <person name="Ding Y."/>
            <person name="Zhao R."/>
            <person name="Feng M."/>
            <person name="Zhu Y."/>
            <person name="Feng Y."/>
            <person name="Jiang X."/>
            <person name="Zhu D."/>
            <person name="Xiang H."/>
            <person name="Feng X."/>
            <person name="Li S."/>
            <person name="Wang J."/>
            <person name="Zhang G."/>
            <person name="Kronforst M.R."/>
            <person name="Wang W."/>
        </authorList>
    </citation>
    <scope>NUCLEOTIDE SEQUENCE [LARGE SCALE GENOMIC DNA]</scope>
    <source>
        <strain evidence="1">Ya'a_city_454_Px</strain>
        <tissue evidence="1">Whole body</tissue>
    </source>
</reference>
<name>A0A194PV05_PAPXU</name>
<accession>A0A194PV05</accession>
<dbReference type="AlphaFoldDB" id="A0A194PV05"/>
<protein>
    <recommendedName>
        <fullName evidence="3">MICOS complex subunit</fullName>
    </recommendedName>
</protein>
<evidence type="ECO:0008006" key="3">
    <source>
        <dbReference type="Google" id="ProtNLM"/>
    </source>
</evidence>
<dbReference type="EMBL" id="KQ459593">
    <property type="protein sequence ID" value="KPI96579.1"/>
    <property type="molecule type" value="Genomic_DNA"/>
</dbReference>